<dbReference type="PANTHER" id="PTHR24422:SF27">
    <property type="entry name" value="PROTEIN-GLUTAMATE O-METHYLTRANSFERASE"/>
    <property type="match status" value="1"/>
</dbReference>
<keyword evidence="12" id="KW-0157">Chromophore</keyword>
<keyword evidence="7" id="KW-0288">FMN</keyword>
<organism evidence="20 21">
    <name type="scientific">Palleronia abyssalis</name>
    <dbReference type="NCBI Taxonomy" id="1501240"/>
    <lineage>
        <taxon>Bacteria</taxon>
        <taxon>Pseudomonadati</taxon>
        <taxon>Pseudomonadota</taxon>
        <taxon>Alphaproteobacteria</taxon>
        <taxon>Rhodobacterales</taxon>
        <taxon>Roseobacteraceae</taxon>
        <taxon>Palleronia</taxon>
    </lineage>
</organism>
<dbReference type="InterPro" id="IPR013656">
    <property type="entry name" value="PAS_4"/>
</dbReference>
<dbReference type="InterPro" id="IPR000673">
    <property type="entry name" value="Sig_transdc_resp-reg_Me-estase"/>
</dbReference>
<evidence type="ECO:0000256" key="11">
    <source>
        <dbReference type="ARBA" id="ARBA00022840"/>
    </source>
</evidence>
<reference evidence="20 21" key="1">
    <citation type="submission" date="2018-03" db="EMBL/GenBank/DDBJ databases">
        <authorList>
            <person name="Keele B.F."/>
        </authorList>
    </citation>
    <scope>NUCLEOTIDE SEQUENCE [LARGE SCALE GENOMIC DNA]</scope>
    <source>
        <strain evidence="20 21">CECT 8504</strain>
    </source>
</reference>
<feature type="domain" description="PAC" evidence="17">
    <location>
        <begin position="1176"/>
        <end position="1228"/>
    </location>
</feature>
<keyword evidence="9" id="KW-0547">Nucleotide-binding</keyword>
<dbReference type="Pfam" id="PF01339">
    <property type="entry name" value="CheB_methylest"/>
    <property type="match status" value="1"/>
</dbReference>
<accession>A0A2R8BQX8</accession>
<dbReference type="SUPFAM" id="SSF55785">
    <property type="entry name" value="PYP-like sensor domain (PAS domain)"/>
    <property type="match status" value="4"/>
</dbReference>
<evidence type="ECO:0000259" key="17">
    <source>
        <dbReference type="PROSITE" id="PS50113"/>
    </source>
</evidence>
<evidence type="ECO:0000256" key="15">
    <source>
        <dbReference type="SAM" id="Coils"/>
    </source>
</evidence>
<feature type="active site" evidence="14">
    <location>
        <position position="13"/>
    </location>
</feature>
<keyword evidence="21" id="KW-1185">Reference proteome</keyword>
<keyword evidence="14" id="KW-0378">Hydrolase</keyword>
<dbReference type="PROSITE" id="PS50122">
    <property type="entry name" value="CHEB"/>
    <property type="match status" value="1"/>
</dbReference>
<dbReference type="EMBL" id="ONZF01000001">
    <property type="protein sequence ID" value="SPJ22594.1"/>
    <property type="molecule type" value="Genomic_DNA"/>
</dbReference>
<dbReference type="InterPro" id="IPR022641">
    <property type="entry name" value="CheR_N"/>
</dbReference>
<protein>
    <recommendedName>
        <fullName evidence="2">histidine kinase</fullName>
        <ecNumber evidence="2">2.7.13.3</ecNumber>
    </recommendedName>
</protein>
<dbReference type="Pfam" id="PF08448">
    <property type="entry name" value="PAS_4"/>
    <property type="match status" value="2"/>
</dbReference>
<evidence type="ECO:0000256" key="12">
    <source>
        <dbReference type="ARBA" id="ARBA00022991"/>
    </source>
</evidence>
<keyword evidence="14" id="KW-0145">Chemotaxis</keyword>
<dbReference type="InterPro" id="IPR036890">
    <property type="entry name" value="HATPase_C_sf"/>
</dbReference>
<dbReference type="SUPFAM" id="SSF53335">
    <property type="entry name" value="S-adenosyl-L-methionine-dependent methyltransferases"/>
    <property type="match status" value="1"/>
</dbReference>
<dbReference type="GO" id="GO:0008757">
    <property type="term" value="F:S-adenosylmethionine-dependent methyltransferase activity"/>
    <property type="evidence" value="ECO:0007669"/>
    <property type="project" value="InterPro"/>
</dbReference>
<dbReference type="InterPro" id="IPR011102">
    <property type="entry name" value="Sig_transdc_His_kinase_HWE"/>
</dbReference>
<evidence type="ECO:0000256" key="4">
    <source>
        <dbReference type="ARBA" id="ARBA00022553"/>
    </source>
</evidence>
<evidence type="ECO:0000256" key="9">
    <source>
        <dbReference type="ARBA" id="ARBA00022741"/>
    </source>
</evidence>
<dbReference type="PRINTS" id="PR00996">
    <property type="entry name" value="CHERMTFRASE"/>
</dbReference>
<dbReference type="GO" id="GO:0008984">
    <property type="term" value="F:protein-glutamate methylesterase activity"/>
    <property type="evidence" value="ECO:0007669"/>
    <property type="project" value="InterPro"/>
</dbReference>
<dbReference type="InterPro" id="IPR035909">
    <property type="entry name" value="CheB_C"/>
</dbReference>
<feature type="domain" description="PAS" evidence="16">
    <location>
        <begin position="1100"/>
        <end position="1144"/>
    </location>
</feature>
<dbReference type="SMART" id="SM00911">
    <property type="entry name" value="HWE_HK"/>
    <property type="match status" value="1"/>
</dbReference>
<dbReference type="InterPro" id="IPR050903">
    <property type="entry name" value="Bact_Chemotaxis_MeTrfase"/>
</dbReference>
<feature type="coiled-coil region" evidence="15">
    <location>
        <begin position="642"/>
        <end position="725"/>
    </location>
</feature>
<dbReference type="GO" id="GO:0005524">
    <property type="term" value="F:ATP binding"/>
    <property type="evidence" value="ECO:0007669"/>
    <property type="project" value="UniProtKB-KW"/>
</dbReference>
<dbReference type="SMART" id="SM00091">
    <property type="entry name" value="PAS"/>
    <property type="match status" value="5"/>
</dbReference>
<evidence type="ECO:0000256" key="14">
    <source>
        <dbReference type="PROSITE-ProRule" id="PRU00050"/>
    </source>
</evidence>
<dbReference type="GO" id="GO:0006935">
    <property type="term" value="P:chemotaxis"/>
    <property type="evidence" value="ECO:0007669"/>
    <property type="project" value="UniProtKB-UniRule"/>
</dbReference>
<dbReference type="PROSITE" id="PS50113">
    <property type="entry name" value="PAC"/>
    <property type="match status" value="1"/>
</dbReference>
<dbReference type="SUPFAM" id="SSF52738">
    <property type="entry name" value="Methylesterase CheB, C-terminal domain"/>
    <property type="match status" value="1"/>
</dbReference>
<feature type="active site" evidence="14">
    <location>
        <position position="40"/>
    </location>
</feature>
<evidence type="ECO:0000256" key="7">
    <source>
        <dbReference type="ARBA" id="ARBA00022643"/>
    </source>
</evidence>
<evidence type="ECO:0000256" key="13">
    <source>
        <dbReference type="ARBA" id="ARBA00023170"/>
    </source>
</evidence>
<evidence type="ECO:0000256" key="1">
    <source>
        <dbReference type="ARBA" id="ARBA00000085"/>
    </source>
</evidence>
<dbReference type="SMART" id="SM00138">
    <property type="entry name" value="MeTrc"/>
    <property type="match status" value="1"/>
</dbReference>
<dbReference type="EC" id="2.7.13.3" evidence="2"/>
<dbReference type="NCBIfam" id="TIGR00229">
    <property type="entry name" value="sensory_box"/>
    <property type="match status" value="3"/>
</dbReference>
<keyword evidence="5" id="KW-0716">Sensory transduction</keyword>
<evidence type="ECO:0000259" key="16">
    <source>
        <dbReference type="PROSITE" id="PS50112"/>
    </source>
</evidence>
<dbReference type="PROSITE" id="PS50112">
    <property type="entry name" value="PAS"/>
    <property type="match status" value="2"/>
</dbReference>
<dbReference type="GO" id="GO:0004673">
    <property type="term" value="F:protein histidine kinase activity"/>
    <property type="evidence" value="ECO:0007669"/>
    <property type="project" value="UniProtKB-EC"/>
</dbReference>
<keyword evidence="11" id="KW-0067">ATP-binding</keyword>
<name>A0A2R8BQX8_9RHOB</name>
<keyword evidence="10 20" id="KW-0418">Kinase</keyword>
<evidence type="ECO:0000256" key="5">
    <source>
        <dbReference type="ARBA" id="ARBA00022606"/>
    </source>
</evidence>
<dbReference type="Pfam" id="PF13596">
    <property type="entry name" value="PAS_10"/>
    <property type="match status" value="1"/>
</dbReference>
<feature type="domain" description="CheR-type methyltransferase" evidence="19">
    <location>
        <begin position="210"/>
        <end position="468"/>
    </location>
</feature>
<comment type="catalytic activity">
    <reaction evidence="1">
        <text>ATP + protein L-histidine = ADP + protein N-phospho-L-histidine.</text>
        <dbReference type="EC" id="2.7.13.3"/>
    </reaction>
</comment>
<keyword evidence="15" id="KW-0175">Coiled coil</keyword>
<dbReference type="InterPro" id="IPR022642">
    <property type="entry name" value="CheR_C"/>
</dbReference>
<evidence type="ECO:0000256" key="3">
    <source>
        <dbReference type="ARBA" id="ARBA00022543"/>
    </source>
</evidence>
<dbReference type="PROSITE" id="PS50123">
    <property type="entry name" value="CHER"/>
    <property type="match status" value="1"/>
</dbReference>
<dbReference type="SMART" id="SM00086">
    <property type="entry name" value="PAC"/>
    <property type="match status" value="3"/>
</dbReference>
<keyword evidence="8 20" id="KW-0808">Transferase</keyword>
<dbReference type="Proteomes" id="UP000244912">
    <property type="component" value="Unassembled WGS sequence"/>
</dbReference>
<dbReference type="GO" id="GO:0005737">
    <property type="term" value="C:cytoplasm"/>
    <property type="evidence" value="ECO:0007669"/>
    <property type="project" value="InterPro"/>
</dbReference>
<feature type="active site" evidence="14">
    <location>
        <position position="132"/>
    </location>
</feature>
<keyword evidence="3" id="KW-0600">Photoreceptor protein</keyword>
<dbReference type="PANTHER" id="PTHR24422">
    <property type="entry name" value="CHEMOTAXIS PROTEIN METHYLTRANSFERASE"/>
    <property type="match status" value="1"/>
</dbReference>
<sequence>MTDLPTVVAIGASAGGLEALQDFVKAIPNDSGLAYVVIQHLSPDQPSLMDKLLSAHTPVPVSRIEDGAPIAPDHIYIIPPGPFAEIEDGHFKLIEHPREEGVRTPIDRFFSSLAETLERRAFAIVLSGTGSDGTTGIRAIKSNGGIALVQESGSAKFPGMPDSAASTGLVDFSLRPQDMPRRILEIVRHREQIEDDGGREDLLEGVEGRLNEILDLLDTENGAAFSGYKPGTLIRRVARRMTLLQQRTIDGYLRTLAEREEERDLLTQDFLIGVTRFFRDPEAFDVLAEKALKPLLDSDQTSFRVWVPGCSTGEEAFSIAILVSEIAEARGDKRPWKIFGTDIDVDALRQARTGRFSSAAIEGLSEARRNRFFTRDEEYWQVDSHLREMCVFAPHNLLIDAPFSKLDLLSCRNVMIYLNADSQAKLLPRFHYALNASKYLWLGPSESLGRNERLFRTLGRGARLFQRDDTVTPSYSSLNSDRRRIDPGGAKAGQRIQQVDVKPAGDNLAGLTEQLFLQRCAAPFATVNRQNEVVYVSEAMTSLVKPSPGIPSTALDDFLTTELRLPVHSALDEARKSALPAEVRNVVVQIGEAPHLFDVSVVPFTGESGMMLVALTEVRSRDLASIVDESPGRQEEGYGQELMLTRKRLAALELEFETSEQELRSANEELLSMNEELQSSNEELETSREELQSINEELETINAELSENNRQLTRANSDLKNLLESTNIATLFIDEQDCVRLYTPEVSRLFGVRDRDIGRSIHDLASKVDYPELGKDAETARRTLQPVEREIRIDATDETFQTRVSPYRTVDNRIDGVVITFVDITARIRNERQLEDNARVLREQYSELETLYDTAPIGLSLLDRDLRYIRINAQLAEINGIPVADHLGRNQADLVPDAHREVAEIQRRVLKTGEPTFGLTVRTQTPAAPGEGREFLCDFYPVRDEDEVVAVGSCVREVTHERELERRIAASAVRQKVAVEAAGLGVFEWDMVNDQALWENDRMYEIFGHPREEGPLSFEAFRQDVLHPDDFAPFSARIEEARQTRVLNAIVRIKRISDGEQLHIQYFGSIQKGNSGEERLIGVVADVTEQTLAAAREAEHRQRLQTLQDSLSSFVGMLTPDGTLVEINATALERGGLIRDDVIGHKFWDCWWWSFSTASRDRVRIAVEKAAAGMASRYDVPARMAGGEMRMIDFQLVPRVDETGAVTEIIPSAVDVTERVNAERRKDILLAELEHRVKNILATVQAVARFTARMSLDKDHMAENLISRLSAISRTHEALTSSGWQGKSLRTLLEAEVAPYLDTGNDRFIYSGDEIALPPDIAMSLGLALHELATNAAKYGAYSNDSGRVEVTVQGRDGQVQMLEWRERNGPQVVPPKREGFGTFLIQTLLKRELDASIEVFYEEAGLRCIVRSIG</sequence>
<dbReference type="Pfam" id="PF03705">
    <property type="entry name" value="CheR_N"/>
    <property type="match status" value="1"/>
</dbReference>
<evidence type="ECO:0000313" key="21">
    <source>
        <dbReference type="Proteomes" id="UP000244912"/>
    </source>
</evidence>
<dbReference type="GO" id="GO:0009881">
    <property type="term" value="F:photoreceptor activity"/>
    <property type="evidence" value="ECO:0007669"/>
    <property type="project" value="UniProtKB-KW"/>
</dbReference>
<dbReference type="InterPro" id="IPR000780">
    <property type="entry name" value="CheR_MeTrfase"/>
</dbReference>
<dbReference type="CDD" id="cd16434">
    <property type="entry name" value="CheB-CheR_fusion"/>
    <property type="match status" value="1"/>
</dbReference>
<keyword evidence="4" id="KW-0597">Phosphoprotein</keyword>
<feature type="domain" description="PAS" evidence="16">
    <location>
        <begin position="844"/>
        <end position="913"/>
    </location>
</feature>
<dbReference type="InterPro" id="IPR000014">
    <property type="entry name" value="PAS"/>
</dbReference>
<dbReference type="Gene3D" id="3.30.450.20">
    <property type="entry name" value="PAS domain"/>
    <property type="match status" value="4"/>
</dbReference>
<evidence type="ECO:0000259" key="19">
    <source>
        <dbReference type="PROSITE" id="PS50123"/>
    </source>
</evidence>
<dbReference type="Gene3D" id="3.40.50.150">
    <property type="entry name" value="Vaccinia Virus protein VP39"/>
    <property type="match status" value="1"/>
</dbReference>
<dbReference type="InterPro" id="IPR001610">
    <property type="entry name" value="PAC"/>
</dbReference>
<keyword evidence="13" id="KW-0675">Receptor</keyword>
<evidence type="ECO:0000256" key="6">
    <source>
        <dbReference type="ARBA" id="ARBA00022630"/>
    </source>
</evidence>
<evidence type="ECO:0000256" key="8">
    <source>
        <dbReference type="ARBA" id="ARBA00022679"/>
    </source>
</evidence>
<dbReference type="SUPFAM" id="SSF47757">
    <property type="entry name" value="Chemotaxis receptor methyltransferase CheR, N-terminal domain"/>
    <property type="match status" value="1"/>
</dbReference>
<gene>
    <name evidence="20" type="ORF">PAA8504_00389</name>
</gene>
<feature type="domain" description="CheB-type methylesterase" evidence="18">
    <location>
        <begin position="3"/>
        <end position="190"/>
    </location>
</feature>
<dbReference type="CDD" id="cd00130">
    <property type="entry name" value="PAS"/>
    <property type="match status" value="3"/>
</dbReference>
<evidence type="ECO:0000313" key="20">
    <source>
        <dbReference type="EMBL" id="SPJ22594.1"/>
    </source>
</evidence>
<proteinExistence type="predicted"/>
<dbReference type="RefSeq" id="WP_181375663.1">
    <property type="nucleotide sequence ID" value="NZ_ONZF01000001.1"/>
</dbReference>
<evidence type="ECO:0000256" key="2">
    <source>
        <dbReference type="ARBA" id="ARBA00012438"/>
    </source>
</evidence>
<dbReference type="Gene3D" id="3.30.565.10">
    <property type="entry name" value="Histidine kinase-like ATPase, C-terminal domain"/>
    <property type="match status" value="1"/>
</dbReference>
<dbReference type="GO" id="GO:0000156">
    <property type="term" value="F:phosphorelay response regulator activity"/>
    <property type="evidence" value="ECO:0007669"/>
    <property type="project" value="InterPro"/>
</dbReference>
<dbReference type="InterPro" id="IPR000700">
    <property type="entry name" value="PAS-assoc_C"/>
</dbReference>
<dbReference type="Pfam" id="PF07536">
    <property type="entry name" value="HWE_HK"/>
    <property type="match status" value="1"/>
</dbReference>
<dbReference type="Pfam" id="PF01739">
    <property type="entry name" value="CheR"/>
    <property type="match status" value="1"/>
</dbReference>
<dbReference type="InterPro" id="IPR035965">
    <property type="entry name" value="PAS-like_dom_sf"/>
</dbReference>
<evidence type="ECO:0000256" key="10">
    <source>
        <dbReference type="ARBA" id="ARBA00022777"/>
    </source>
</evidence>
<dbReference type="InterPro" id="IPR029063">
    <property type="entry name" value="SAM-dependent_MTases_sf"/>
</dbReference>
<keyword evidence="6" id="KW-0285">Flavoprotein</keyword>
<dbReference type="Gene3D" id="3.40.50.180">
    <property type="entry name" value="Methylesterase CheB, C-terminal domain"/>
    <property type="match status" value="1"/>
</dbReference>
<evidence type="ECO:0000259" key="18">
    <source>
        <dbReference type="PROSITE" id="PS50122"/>
    </source>
</evidence>